<evidence type="ECO:0000256" key="3">
    <source>
        <dbReference type="ARBA" id="ARBA00022771"/>
    </source>
</evidence>
<dbReference type="PANTHER" id="PTHR24189">
    <property type="entry name" value="MYOTROPHIN"/>
    <property type="match status" value="1"/>
</dbReference>
<dbReference type="EMBL" id="CAJNOQ010023534">
    <property type="protein sequence ID" value="CAF1516818.1"/>
    <property type="molecule type" value="Genomic_DNA"/>
</dbReference>
<dbReference type="PROSITE" id="PS50297">
    <property type="entry name" value="ANK_REP_REGION"/>
    <property type="match status" value="1"/>
</dbReference>
<evidence type="ECO:0000256" key="6">
    <source>
        <dbReference type="PROSITE-ProRule" id="PRU00023"/>
    </source>
</evidence>
<protein>
    <recommendedName>
        <fullName evidence="8">ZZ-type domain-containing protein</fullName>
    </recommendedName>
</protein>
<evidence type="ECO:0000256" key="7">
    <source>
        <dbReference type="PROSITE-ProRule" id="PRU00228"/>
    </source>
</evidence>
<dbReference type="SUPFAM" id="SSF48403">
    <property type="entry name" value="Ankyrin repeat"/>
    <property type="match status" value="1"/>
</dbReference>
<dbReference type="SMART" id="SM00248">
    <property type="entry name" value="ANK"/>
    <property type="match status" value="9"/>
</dbReference>
<evidence type="ECO:0000256" key="1">
    <source>
        <dbReference type="ARBA" id="ARBA00022723"/>
    </source>
</evidence>
<keyword evidence="11" id="KW-1185">Reference proteome</keyword>
<keyword evidence="1" id="KW-0479">Metal-binding</keyword>
<dbReference type="SUPFAM" id="SSF57850">
    <property type="entry name" value="RING/U-box"/>
    <property type="match status" value="1"/>
</dbReference>
<dbReference type="Gene3D" id="1.25.40.20">
    <property type="entry name" value="Ankyrin repeat-containing domain"/>
    <property type="match status" value="3"/>
</dbReference>
<evidence type="ECO:0000313" key="11">
    <source>
        <dbReference type="Proteomes" id="UP000663829"/>
    </source>
</evidence>
<dbReference type="Pfam" id="PF00569">
    <property type="entry name" value="ZZ"/>
    <property type="match status" value="1"/>
</dbReference>
<dbReference type="PROSITE" id="PS50088">
    <property type="entry name" value="ANK_REPEAT"/>
    <property type="match status" value="1"/>
</dbReference>
<dbReference type="Pfam" id="PF12796">
    <property type="entry name" value="Ank_2"/>
    <property type="match status" value="3"/>
</dbReference>
<dbReference type="InterPro" id="IPR036770">
    <property type="entry name" value="Ankyrin_rpt-contain_sf"/>
</dbReference>
<dbReference type="CDD" id="cd02338">
    <property type="entry name" value="ZZ_PCMF_like"/>
    <property type="match status" value="1"/>
</dbReference>
<keyword evidence="2" id="KW-0677">Repeat</keyword>
<dbReference type="InterPro" id="IPR046903">
    <property type="entry name" value="Mab-21-like_nuc_Trfase"/>
</dbReference>
<dbReference type="PROSITE" id="PS50135">
    <property type="entry name" value="ZF_ZZ_2"/>
    <property type="match status" value="1"/>
</dbReference>
<organism evidence="9 11">
    <name type="scientific">Didymodactylos carnosus</name>
    <dbReference type="NCBI Taxonomy" id="1234261"/>
    <lineage>
        <taxon>Eukaryota</taxon>
        <taxon>Metazoa</taxon>
        <taxon>Spiralia</taxon>
        <taxon>Gnathifera</taxon>
        <taxon>Rotifera</taxon>
        <taxon>Eurotatoria</taxon>
        <taxon>Bdelloidea</taxon>
        <taxon>Philodinida</taxon>
        <taxon>Philodinidae</taxon>
        <taxon>Didymodactylos</taxon>
    </lineage>
</organism>
<keyword evidence="4" id="KW-0862">Zinc</keyword>
<dbReference type="AlphaFoldDB" id="A0A815U9N4"/>
<evidence type="ECO:0000256" key="2">
    <source>
        <dbReference type="ARBA" id="ARBA00022737"/>
    </source>
</evidence>
<evidence type="ECO:0000313" key="10">
    <source>
        <dbReference type="EMBL" id="CAF4376644.1"/>
    </source>
</evidence>
<dbReference type="Gene3D" id="3.30.460.90">
    <property type="match status" value="1"/>
</dbReference>
<evidence type="ECO:0000259" key="8">
    <source>
        <dbReference type="PROSITE" id="PS50135"/>
    </source>
</evidence>
<dbReference type="OrthoDB" id="6052594at2759"/>
<dbReference type="SMART" id="SM00291">
    <property type="entry name" value="ZnF_ZZ"/>
    <property type="match status" value="1"/>
</dbReference>
<gene>
    <name evidence="9" type="ORF">GPM918_LOCUS37366</name>
    <name evidence="10" type="ORF">SRO942_LOCUS38129</name>
</gene>
<dbReference type="EMBL" id="CAJOBC010089079">
    <property type="protein sequence ID" value="CAF4376644.1"/>
    <property type="molecule type" value="Genomic_DNA"/>
</dbReference>
<evidence type="ECO:0000256" key="5">
    <source>
        <dbReference type="ARBA" id="ARBA00023043"/>
    </source>
</evidence>
<name>A0A815U9N4_9BILA</name>
<keyword evidence="3 7" id="KW-0863">Zinc-finger</keyword>
<feature type="repeat" description="ANK" evidence="6">
    <location>
        <begin position="234"/>
        <end position="266"/>
    </location>
</feature>
<feature type="domain" description="ZZ-type" evidence="8">
    <location>
        <begin position="4"/>
        <end position="60"/>
    </location>
</feature>
<reference evidence="9" key="1">
    <citation type="submission" date="2021-02" db="EMBL/GenBank/DDBJ databases">
        <authorList>
            <person name="Nowell W R."/>
        </authorList>
    </citation>
    <scope>NUCLEOTIDE SEQUENCE</scope>
</reference>
<accession>A0A815U9N4</accession>
<dbReference type="Gene3D" id="3.30.60.90">
    <property type="match status" value="1"/>
</dbReference>
<dbReference type="GO" id="GO:0008270">
    <property type="term" value="F:zinc ion binding"/>
    <property type="evidence" value="ECO:0007669"/>
    <property type="project" value="UniProtKB-KW"/>
</dbReference>
<evidence type="ECO:0000313" key="9">
    <source>
        <dbReference type="EMBL" id="CAF1516818.1"/>
    </source>
</evidence>
<dbReference type="InterPro" id="IPR043145">
    <property type="entry name" value="Znf_ZZ_sf"/>
</dbReference>
<keyword evidence="5 6" id="KW-0040">ANK repeat</keyword>
<dbReference type="PROSITE" id="PS01357">
    <property type="entry name" value="ZF_ZZ_1"/>
    <property type="match status" value="1"/>
</dbReference>
<dbReference type="Pfam" id="PF03281">
    <property type="entry name" value="Mab-21"/>
    <property type="match status" value="1"/>
</dbReference>
<dbReference type="PANTHER" id="PTHR24189:SF50">
    <property type="entry name" value="ANKYRIN REPEAT AND SOCS BOX PROTEIN 2"/>
    <property type="match status" value="1"/>
</dbReference>
<evidence type="ECO:0000256" key="4">
    <source>
        <dbReference type="ARBA" id="ARBA00022833"/>
    </source>
</evidence>
<dbReference type="InterPro" id="IPR050745">
    <property type="entry name" value="Multifunctional_regulatory"/>
</dbReference>
<dbReference type="Proteomes" id="UP000663829">
    <property type="component" value="Unassembled WGS sequence"/>
</dbReference>
<comment type="caution">
    <text evidence="9">The sequence shown here is derived from an EMBL/GenBank/DDBJ whole genome shotgun (WGS) entry which is preliminary data.</text>
</comment>
<dbReference type="Proteomes" id="UP000681722">
    <property type="component" value="Unassembled WGS sequence"/>
</dbReference>
<proteinExistence type="predicted"/>
<dbReference type="InterPro" id="IPR000433">
    <property type="entry name" value="Znf_ZZ"/>
</dbReference>
<sequence length="863" mass="99699">MSKHIGFVCSSCKIKGFLGERYKCEVCYDYDLCQLCYFESKTTRYHLKSHHMKCIDVPLQDCIDIKSNVRTAFSFQIGQRNKKQVNFPYLDADDSTLHAAVLSENLSTIKSVLDEKSVDINKTNYRLETPLHYASAKHLYNVVQLLLKYEDCNVNCKDYYGCTSLHRLLNVVDDSNNDISLLVDCLIKSNPLIMYTHNIAYQTPMDCMLDVYSHNIISIFIQNGYQPNIAYLPHGRTDLHTAVFENKVDMIEVLLNFGWNPNEKDRCGKIPLHYISSLHSACKIIELLCFNGCNINIQDSQGNTPLNTFVSHCSIVDPDLTDLLKYKYEYEIPTLLRNTIECFLQHGADMNIENIYGHNPAYNAIRNQIKSDILLYMISHLNEPYRCRNKSGCSLLHWAIAYNRIEIIEELIFKYQCNPQTLDNSGANALFYTDENMFETVQYLILNGVDPFAFDQHGLTAAKQAQYFGFTDILRLYNAEGIDRYPIRSFKDVPRPTLSPADFTRQVINSPYVGSLPSNIDEINEIKHAVQLFMNYLSTTIIQLDKRFQFQPQLSGSMMEQTKIGLPNEFDYMCDLELFKILISNVINYCDNDEFIRPPDGFARIICSNGIRPDLDEYTYKDQLGITLMPLAIVYRFKDLLSVILSNYKANINNLELRTHFSGRETDSKTAINIILEWNGSLYKCLTISIDIVPVIKINEKSWPIAIDHHLFKSITDITQIPYCPPTYHVVLVMNTKFYIDSNIFLRLSFSTIETYIAHHVPNYIRYSYIFAKALTHPLIIDEISVPVQWLDSEEASNVTDDDEETKSNRINEIKDVEDSKDDDQLSWYTEEILEGSKDDSVCEEDIHIRDYITSFMLKNVFF</sequence>
<dbReference type="InterPro" id="IPR002110">
    <property type="entry name" value="Ankyrin_rpt"/>
</dbReference>